<evidence type="ECO:0000256" key="3">
    <source>
        <dbReference type="ARBA" id="ARBA00022946"/>
    </source>
</evidence>
<keyword evidence="3" id="KW-0809">Transit peptide</keyword>
<reference evidence="5 6" key="1">
    <citation type="journal article" date="2006" name="Science">
        <title>Phytophthora genome sequences uncover evolutionary origins and mechanisms of pathogenesis.</title>
        <authorList>
            <person name="Tyler B.M."/>
            <person name="Tripathy S."/>
            <person name="Zhang X."/>
            <person name="Dehal P."/>
            <person name="Jiang R.H."/>
            <person name="Aerts A."/>
            <person name="Arredondo F.D."/>
            <person name="Baxter L."/>
            <person name="Bensasson D."/>
            <person name="Beynon J.L."/>
            <person name="Chapman J."/>
            <person name="Damasceno C.M."/>
            <person name="Dorrance A.E."/>
            <person name="Dou D."/>
            <person name="Dickerman A.W."/>
            <person name="Dubchak I.L."/>
            <person name="Garbelotto M."/>
            <person name="Gijzen M."/>
            <person name="Gordon S.G."/>
            <person name="Govers F."/>
            <person name="Grunwald N.J."/>
            <person name="Huang W."/>
            <person name="Ivors K.L."/>
            <person name="Jones R.W."/>
            <person name="Kamoun S."/>
            <person name="Krampis K."/>
            <person name="Lamour K.H."/>
            <person name="Lee M.K."/>
            <person name="McDonald W.H."/>
            <person name="Medina M."/>
            <person name="Meijer H.J."/>
            <person name="Nordberg E.K."/>
            <person name="Maclean D.J."/>
            <person name="Ospina-Giraldo M.D."/>
            <person name="Morris P.F."/>
            <person name="Phuntumart V."/>
            <person name="Putnam N.H."/>
            <person name="Rash S."/>
            <person name="Rose J.K."/>
            <person name="Sakihama Y."/>
            <person name="Salamov A.A."/>
            <person name="Savidor A."/>
            <person name="Scheuring C.F."/>
            <person name="Smith B.M."/>
            <person name="Sobral B.W."/>
            <person name="Terry A."/>
            <person name="Torto-Alalibo T.A."/>
            <person name="Win J."/>
            <person name="Xu Z."/>
            <person name="Zhang H."/>
            <person name="Grigoriev I.V."/>
            <person name="Rokhsar D.S."/>
            <person name="Boore J.L."/>
        </authorList>
    </citation>
    <scope>NUCLEOTIDE SEQUENCE [LARGE SCALE GENOMIC DNA]</scope>
    <source>
        <strain evidence="5 6">P6497</strain>
    </source>
</reference>
<dbReference type="SUPFAM" id="SSF51230">
    <property type="entry name" value="Single hybrid motif"/>
    <property type="match status" value="1"/>
</dbReference>
<dbReference type="STRING" id="1094619.G4YEZ4"/>
<feature type="domain" description="Lipoyl-binding" evidence="4">
    <location>
        <begin position="27"/>
        <end position="102"/>
    </location>
</feature>
<keyword evidence="6" id="KW-1185">Reference proteome</keyword>
<protein>
    <recommendedName>
        <fullName evidence="4">Lipoyl-binding domain-containing protein</fullName>
    </recommendedName>
</protein>
<accession>G4YEZ4</accession>
<organism evidence="5 6">
    <name type="scientific">Phytophthora sojae (strain P6497)</name>
    <name type="common">Soybean stem and root rot agent</name>
    <name type="synonym">Phytophthora megasperma f. sp. glycines</name>
    <dbReference type="NCBI Taxonomy" id="1094619"/>
    <lineage>
        <taxon>Eukaryota</taxon>
        <taxon>Sar</taxon>
        <taxon>Stramenopiles</taxon>
        <taxon>Oomycota</taxon>
        <taxon>Peronosporomycetes</taxon>
        <taxon>Peronosporales</taxon>
        <taxon>Peronosporaceae</taxon>
        <taxon>Phytophthora</taxon>
    </lineage>
</organism>
<dbReference type="InterPro" id="IPR050537">
    <property type="entry name" value="2-oxoacid_dehydrogenase"/>
</dbReference>
<dbReference type="GO" id="GO:0006099">
    <property type="term" value="P:tricarboxylic acid cycle"/>
    <property type="evidence" value="ECO:0007669"/>
    <property type="project" value="TreeGrafter"/>
</dbReference>
<dbReference type="Pfam" id="PF00364">
    <property type="entry name" value="Biotin_lipoyl"/>
    <property type="match status" value="1"/>
</dbReference>
<dbReference type="KEGG" id="psoj:PHYSODRAFT_343579"/>
<name>G4YEZ4_PHYSP</name>
<evidence type="ECO:0000313" key="5">
    <source>
        <dbReference type="EMBL" id="EGZ27358.1"/>
    </source>
</evidence>
<dbReference type="PROSITE" id="PS50968">
    <property type="entry name" value="BIOTINYL_LIPOYL"/>
    <property type="match status" value="1"/>
</dbReference>
<dbReference type="GO" id="GO:0005739">
    <property type="term" value="C:mitochondrion"/>
    <property type="evidence" value="ECO:0007669"/>
    <property type="project" value="TreeGrafter"/>
</dbReference>
<dbReference type="RefSeq" id="XP_009514633.1">
    <property type="nucleotide sequence ID" value="XM_009516338.1"/>
</dbReference>
<dbReference type="PANTHER" id="PTHR43416">
    <property type="entry name" value="DIHYDROLIPOYLLYSINE-RESIDUE SUCCINYLTRANSFERASE COMPONENT OF 2-OXOGLUTARATE DEHYDROGENASE COMPLEX, MITOCHONDRIAL-RELATED"/>
    <property type="match status" value="1"/>
</dbReference>
<dbReference type="PROSITE" id="PS00189">
    <property type="entry name" value="LIPOYL"/>
    <property type="match status" value="1"/>
</dbReference>
<gene>
    <name evidence="5" type="ORF">PHYSODRAFT_343579</name>
</gene>
<proteinExistence type="inferred from homology"/>
<evidence type="ECO:0000313" key="6">
    <source>
        <dbReference type="Proteomes" id="UP000002640"/>
    </source>
</evidence>
<dbReference type="GO" id="GO:0004149">
    <property type="term" value="F:dihydrolipoyllysine-residue succinyltransferase activity"/>
    <property type="evidence" value="ECO:0007669"/>
    <property type="project" value="TreeGrafter"/>
</dbReference>
<dbReference type="Proteomes" id="UP000002640">
    <property type="component" value="Unassembled WGS sequence"/>
</dbReference>
<dbReference type="InParanoid" id="G4YEZ4"/>
<dbReference type="InterPro" id="IPR000089">
    <property type="entry name" value="Biotin_lipoyl"/>
</dbReference>
<dbReference type="OMA" id="KKQIGQH"/>
<keyword evidence="2" id="KW-0450">Lipoyl</keyword>
<dbReference type="CDD" id="cd06849">
    <property type="entry name" value="lipoyl_domain"/>
    <property type="match status" value="1"/>
</dbReference>
<evidence type="ECO:0000256" key="1">
    <source>
        <dbReference type="ARBA" id="ARBA00007317"/>
    </source>
</evidence>
<dbReference type="InterPro" id="IPR003016">
    <property type="entry name" value="2-oxoA_DH_lipoyl-BS"/>
</dbReference>
<dbReference type="AlphaFoldDB" id="G4YEZ4"/>
<dbReference type="PANTHER" id="PTHR43416:SF5">
    <property type="entry name" value="DIHYDROLIPOYLLYSINE-RESIDUE SUCCINYLTRANSFERASE COMPONENT OF 2-OXOGLUTARATE DEHYDROGENASE COMPLEX, MITOCHONDRIAL"/>
    <property type="match status" value="1"/>
</dbReference>
<evidence type="ECO:0000259" key="4">
    <source>
        <dbReference type="PROSITE" id="PS50968"/>
    </source>
</evidence>
<sequence>MLSSRSLSLLAPPLRRAFHASTGRQAIQTVNVPSMGDSISEGTLVEIVKKAGDAVHADEVVLVLETDKVSVDVTSPVAGTVVEVLAQLEENVEVGKPLFTLDDALAPSGSSSSAQTTTTAASTEAAPAAAVAAAAAPSGHRVPLIKFLGKRSLLPPKPSPLSKPLGLKLPPSPLRAVPVQPSSADVLPFTSAKRLPLSPAEVESINSGLAFL</sequence>
<dbReference type="Gene3D" id="2.40.50.100">
    <property type="match status" value="1"/>
</dbReference>
<dbReference type="InterPro" id="IPR011053">
    <property type="entry name" value="Single_hybrid_motif"/>
</dbReference>
<comment type="similarity">
    <text evidence="1">Belongs to the 2-oxoacid dehydrogenase family.</text>
</comment>
<evidence type="ECO:0000256" key="2">
    <source>
        <dbReference type="ARBA" id="ARBA00022823"/>
    </source>
</evidence>
<dbReference type="GeneID" id="20648562"/>
<dbReference type="EMBL" id="JH159151">
    <property type="protein sequence ID" value="EGZ27358.1"/>
    <property type="molecule type" value="Genomic_DNA"/>
</dbReference>
<dbReference type="SMR" id="G4YEZ4"/>